<gene>
    <name evidence="1" type="ORF">SMI10712_00602</name>
</gene>
<evidence type="ECO:0000313" key="2">
    <source>
        <dbReference type="Proteomes" id="UP000075618"/>
    </source>
</evidence>
<protein>
    <submittedName>
        <fullName evidence="1">Uncharacterized protein</fullName>
    </submittedName>
</protein>
<dbReference type="Proteomes" id="UP000075618">
    <property type="component" value="Unassembled WGS sequence"/>
</dbReference>
<comment type="caution">
    <text evidence="1">The sequence shown here is derived from an EMBL/GenBank/DDBJ whole genome shotgun (WGS) entry which is preliminary data.</text>
</comment>
<sequence length="109" mass="12985">MDKQYLREKLDAMRQNFVESTHHERAVGVLDQAHMSKKMLKIKKKLVALEMERCQRKIEHKDCSKIDQKIKEQKEIFESCCKKIKEEVRGITDLPYPIFTGLDCLKYNQ</sequence>
<dbReference type="PATRIC" id="fig|28037.237.peg.1338"/>
<organism evidence="1 2">
    <name type="scientific">Streptococcus mitis</name>
    <dbReference type="NCBI Taxonomy" id="28037"/>
    <lineage>
        <taxon>Bacteria</taxon>
        <taxon>Bacillati</taxon>
        <taxon>Bacillota</taxon>
        <taxon>Bacilli</taxon>
        <taxon>Lactobacillales</taxon>
        <taxon>Streptococcaceae</taxon>
        <taxon>Streptococcus</taxon>
        <taxon>Streptococcus mitis group</taxon>
    </lineage>
</organism>
<dbReference type="AlphaFoldDB" id="A0A150NHK3"/>
<reference evidence="1 2" key="1">
    <citation type="submission" date="2016-01" db="EMBL/GenBank/DDBJ databases">
        <title>Highly variable Streptococcus oralis are common among viridans streptococci isolated from primates.</title>
        <authorList>
            <person name="Denapaite D."/>
            <person name="Rieger M."/>
            <person name="Koendgen S."/>
            <person name="Brueckner R."/>
            <person name="Ochigava I."/>
            <person name="Kappeler P."/>
            <person name="Maetz-Rensing K."/>
            <person name="Leendertz F."/>
            <person name="Hakenbeck R."/>
        </authorList>
    </citation>
    <scope>NUCLEOTIDE SEQUENCE [LARGE SCALE GENOMIC DNA]</scope>
    <source>
        <strain evidence="1 2">10712</strain>
    </source>
</reference>
<accession>A0A150NHK3</accession>
<name>A0A150NHK3_STRMT</name>
<proteinExistence type="predicted"/>
<evidence type="ECO:0000313" key="1">
    <source>
        <dbReference type="EMBL" id="KYF32927.1"/>
    </source>
</evidence>
<dbReference type="EMBL" id="LROT01000028">
    <property type="protein sequence ID" value="KYF32927.1"/>
    <property type="molecule type" value="Genomic_DNA"/>
</dbReference>